<dbReference type="Gene3D" id="2.130.10.10">
    <property type="entry name" value="YVTN repeat-like/Quinoprotein amine dehydrogenase"/>
    <property type="match status" value="2"/>
</dbReference>
<accession>A0A372ISF5</accession>
<proteinExistence type="predicted"/>
<evidence type="ECO:0000313" key="3">
    <source>
        <dbReference type="EMBL" id="RFU17701.1"/>
    </source>
</evidence>
<evidence type="ECO:0000256" key="1">
    <source>
        <dbReference type="SAM" id="SignalP"/>
    </source>
</evidence>
<protein>
    <submittedName>
        <fullName evidence="3">YncE family protein</fullName>
    </submittedName>
</protein>
<dbReference type="InterPro" id="IPR051200">
    <property type="entry name" value="Host-pathogen_enzymatic-act"/>
</dbReference>
<keyword evidence="4" id="KW-1185">Reference proteome</keyword>
<keyword evidence="1" id="KW-0732">Signal</keyword>
<reference evidence="3 4" key="1">
    <citation type="submission" date="2018-08" db="EMBL/GenBank/DDBJ databases">
        <title>Acidipila sp. 4G-K13, an acidobacterium isolated from forest soil.</title>
        <authorList>
            <person name="Gao Z.-H."/>
            <person name="Qiu L.-H."/>
        </authorList>
    </citation>
    <scope>NUCLEOTIDE SEQUENCE [LARGE SCALE GENOMIC DNA]</scope>
    <source>
        <strain evidence="3 4">4G-K13</strain>
    </source>
</reference>
<dbReference type="PANTHER" id="PTHR47197">
    <property type="entry name" value="PROTEIN NIRF"/>
    <property type="match status" value="1"/>
</dbReference>
<dbReference type="PANTHER" id="PTHR47197:SF3">
    <property type="entry name" value="DIHYDRO-HEME D1 DEHYDROGENASE"/>
    <property type="match status" value="1"/>
</dbReference>
<dbReference type="InterPro" id="IPR002372">
    <property type="entry name" value="PQQ_rpt_dom"/>
</dbReference>
<dbReference type="AlphaFoldDB" id="A0A372ISF5"/>
<gene>
    <name evidence="3" type="ORF">D0Y96_06125</name>
</gene>
<dbReference type="InterPro" id="IPR015943">
    <property type="entry name" value="WD40/YVTN_repeat-like_dom_sf"/>
</dbReference>
<organism evidence="3 4">
    <name type="scientific">Paracidobacterium acidisoli</name>
    <dbReference type="NCBI Taxonomy" id="2303751"/>
    <lineage>
        <taxon>Bacteria</taxon>
        <taxon>Pseudomonadati</taxon>
        <taxon>Acidobacteriota</taxon>
        <taxon>Terriglobia</taxon>
        <taxon>Terriglobales</taxon>
        <taxon>Acidobacteriaceae</taxon>
        <taxon>Paracidobacterium</taxon>
    </lineage>
</organism>
<dbReference type="OrthoDB" id="114329at2"/>
<dbReference type="EMBL" id="QVQT01000002">
    <property type="protein sequence ID" value="RFU17701.1"/>
    <property type="molecule type" value="Genomic_DNA"/>
</dbReference>
<dbReference type="InterPro" id="IPR011048">
    <property type="entry name" value="Haem_d1_sf"/>
</dbReference>
<feature type="chain" id="PRO_5016994980" evidence="1">
    <location>
        <begin position="21"/>
        <end position="336"/>
    </location>
</feature>
<evidence type="ECO:0000259" key="2">
    <source>
        <dbReference type="Pfam" id="PF13360"/>
    </source>
</evidence>
<comment type="caution">
    <text evidence="3">The sequence shown here is derived from an EMBL/GenBank/DDBJ whole genome shotgun (WGS) entry which is preliminary data.</text>
</comment>
<dbReference type="RefSeq" id="WP_117298449.1">
    <property type="nucleotide sequence ID" value="NZ_QVQT02000002.1"/>
</dbReference>
<name>A0A372ISF5_9BACT</name>
<sequence>MKQSAVLVALILSCCFSAQAADYKVQTRYPVPGNEGWDYISIDSTARRLYVSHSVRVNVLDADTGTVVGTIEDTPGIHGIAIASKLKHGFTSNGKEDKVTMFDTGTLSVIKKIDVGKGPDGIYFDPGSQRVFTNNHHSHDITAIDAATGNVTGTVDVGGNGEGAAVGKDGLIYVALEDKNEVAVFDPKTLEVKQHFPLEDVKAPTGLAVDAKSDRVFVGGHNKTMEVLDGTSGKKIASLPTGSGTDAAGFDAKKRLIFFSNGEGNLTVIREKSANDYAAEDSVTTQPSAKTMAFDSKTGKIFLSAATVVSTPSADPAQKPKKTITDGTFCVLVVGK</sequence>
<dbReference type="Proteomes" id="UP000264702">
    <property type="component" value="Unassembled WGS sequence"/>
</dbReference>
<feature type="domain" description="Pyrrolo-quinoline quinone repeat" evidence="2">
    <location>
        <begin position="140"/>
        <end position="301"/>
    </location>
</feature>
<feature type="signal peptide" evidence="1">
    <location>
        <begin position="1"/>
        <end position="20"/>
    </location>
</feature>
<dbReference type="Pfam" id="PF13360">
    <property type="entry name" value="PQQ_2"/>
    <property type="match status" value="1"/>
</dbReference>
<dbReference type="SUPFAM" id="SSF51004">
    <property type="entry name" value="C-terminal (heme d1) domain of cytochrome cd1-nitrite reductase"/>
    <property type="match status" value="1"/>
</dbReference>
<evidence type="ECO:0000313" key="4">
    <source>
        <dbReference type="Proteomes" id="UP000264702"/>
    </source>
</evidence>